<dbReference type="RefSeq" id="WP_301199394.1">
    <property type="nucleotide sequence ID" value="NZ_JAPDPI010000018.1"/>
</dbReference>
<keyword evidence="5 6" id="KW-0804">Transcription</keyword>
<dbReference type="InterPro" id="IPR014284">
    <property type="entry name" value="RNA_pol_sigma-70_dom"/>
</dbReference>
<dbReference type="SUPFAM" id="SSF88946">
    <property type="entry name" value="Sigma2 domain of RNA polymerase sigma factors"/>
    <property type="match status" value="1"/>
</dbReference>
<sequence>MSQSDNKIIKQIKGGDVAAYATLVSKYQNMAFTLALSITKNREDAEEVAQDAFVKAYKNLASFKGKSKFSTWLYQIVHNTALSKIRIKKHHTHPIDNLLEDRNIKLSESENRNLERLDKKRILKEAIKKLNEDEGFIIILYYYQELNIEEIAIATGYSESNVKVKLFRARKNLYEKLQIIMEGEARTLIQN</sequence>
<dbReference type="GO" id="GO:0003677">
    <property type="term" value="F:DNA binding"/>
    <property type="evidence" value="ECO:0007669"/>
    <property type="project" value="UniProtKB-KW"/>
</dbReference>
<evidence type="ECO:0000313" key="9">
    <source>
        <dbReference type="EMBL" id="MCW3806022.1"/>
    </source>
</evidence>
<evidence type="ECO:0000256" key="4">
    <source>
        <dbReference type="ARBA" id="ARBA00023125"/>
    </source>
</evidence>
<comment type="caution">
    <text evidence="9">The sequence shown here is derived from an EMBL/GenBank/DDBJ whole genome shotgun (WGS) entry which is preliminary data.</text>
</comment>
<feature type="domain" description="RNA polymerase sigma-70 region 2" evidence="7">
    <location>
        <begin position="23"/>
        <end position="87"/>
    </location>
</feature>
<dbReference type="PANTHER" id="PTHR43133:SF51">
    <property type="entry name" value="RNA POLYMERASE SIGMA FACTOR"/>
    <property type="match status" value="1"/>
</dbReference>
<dbReference type="InterPro" id="IPR013325">
    <property type="entry name" value="RNA_pol_sigma_r2"/>
</dbReference>
<dbReference type="GO" id="GO:0016987">
    <property type="term" value="F:sigma factor activity"/>
    <property type="evidence" value="ECO:0007669"/>
    <property type="project" value="UniProtKB-KW"/>
</dbReference>
<dbReference type="Proteomes" id="UP001207408">
    <property type="component" value="Unassembled WGS sequence"/>
</dbReference>
<dbReference type="InterPro" id="IPR013324">
    <property type="entry name" value="RNA_pol_sigma_r3/r4-like"/>
</dbReference>
<evidence type="ECO:0000256" key="2">
    <source>
        <dbReference type="ARBA" id="ARBA00023015"/>
    </source>
</evidence>
<dbReference type="InterPro" id="IPR039425">
    <property type="entry name" value="RNA_pol_sigma-70-like"/>
</dbReference>
<keyword evidence="3 6" id="KW-0731">Sigma factor</keyword>
<dbReference type="InterPro" id="IPR000838">
    <property type="entry name" value="RNA_pol_sigma70_ECF_CS"/>
</dbReference>
<dbReference type="CDD" id="cd06171">
    <property type="entry name" value="Sigma70_r4"/>
    <property type="match status" value="1"/>
</dbReference>
<dbReference type="PANTHER" id="PTHR43133">
    <property type="entry name" value="RNA POLYMERASE ECF-TYPE SIGMA FACTO"/>
    <property type="match status" value="1"/>
</dbReference>
<evidence type="ECO:0000259" key="7">
    <source>
        <dbReference type="Pfam" id="PF04542"/>
    </source>
</evidence>
<dbReference type="SUPFAM" id="SSF88659">
    <property type="entry name" value="Sigma3 and sigma4 domains of RNA polymerase sigma factors"/>
    <property type="match status" value="1"/>
</dbReference>
<name>A0AAE3MEA8_9BACT</name>
<dbReference type="EMBL" id="JAPDPI010000018">
    <property type="protein sequence ID" value="MCW3806022.1"/>
    <property type="molecule type" value="Genomic_DNA"/>
</dbReference>
<proteinExistence type="inferred from homology"/>
<evidence type="ECO:0000256" key="3">
    <source>
        <dbReference type="ARBA" id="ARBA00023082"/>
    </source>
</evidence>
<evidence type="ECO:0000256" key="1">
    <source>
        <dbReference type="ARBA" id="ARBA00010641"/>
    </source>
</evidence>
<dbReference type="Gene3D" id="1.10.10.10">
    <property type="entry name" value="Winged helix-like DNA-binding domain superfamily/Winged helix DNA-binding domain"/>
    <property type="match status" value="1"/>
</dbReference>
<evidence type="ECO:0000259" key="8">
    <source>
        <dbReference type="Pfam" id="PF08281"/>
    </source>
</evidence>
<organism evidence="9 10">
    <name type="scientific">Plebeiibacterium marinum</name>
    <dbReference type="NCBI Taxonomy" id="2992111"/>
    <lineage>
        <taxon>Bacteria</taxon>
        <taxon>Pseudomonadati</taxon>
        <taxon>Bacteroidota</taxon>
        <taxon>Bacteroidia</taxon>
        <taxon>Marinilabiliales</taxon>
        <taxon>Marinilabiliaceae</taxon>
        <taxon>Plebeiibacterium</taxon>
    </lineage>
</organism>
<dbReference type="AlphaFoldDB" id="A0AAE3MEA8"/>
<dbReference type="Gene3D" id="1.10.1740.10">
    <property type="match status" value="1"/>
</dbReference>
<dbReference type="InterPro" id="IPR007627">
    <property type="entry name" value="RNA_pol_sigma70_r2"/>
</dbReference>
<reference evidence="9" key="1">
    <citation type="submission" date="2022-10" db="EMBL/GenBank/DDBJ databases">
        <authorList>
            <person name="Yu W.X."/>
        </authorList>
    </citation>
    <scope>NUCLEOTIDE SEQUENCE</scope>
    <source>
        <strain evidence="9">D04</strain>
    </source>
</reference>
<evidence type="ECO:0000256" key="5">
    <source>
        <dbReference type="ARBA" id="ARBA00023163"/>
    </source>
</evidence>
<feature type="domain" description="RNA polymerase sigma factor 70 region 4 type 2" evidence="8">
    <location>
        <begin position="121"/>
        <end position="173"/>
    </location>
</feature>
<keyword evidence="2 6" id="KW-0805">Transcription regulation</keyword>
<dbReference type="Pfam" id="PF08281">
    <property type="entry name" value="Sigma70_r4_2"/>
    <property type="match status" value="1"/>
</dbReference>
<dbReference type="PROSITE" id="PS01063">
    <property type="entry name" value="SIGMA70_ECF"/>
    <property type="match status" value="1"/>
</dbReference>
<keyword evidence="10" id="KW-1185">Reference proteome</keyword>
<evidence type="ECO:0000256" key="6">
    <source>
        <dbReference type="RuleBase" id="RU000716"/>
    </source>
</evidence>
<dbReference type="Pfam" id="PF04542">
    <property type="entry name" value="Sigma70_r2"/>
    <property type="match status" value="1"/>
</dbReference>
<dbReference type="GO" id="GO:0006352">
    <property type="term" value="P:DNA-templated transcription initiation"/>
    <property type="evidence" value="ECO:0007669"/>
    <property type="project" value="InterPro"/>
</dbReference>
<gene>
    <name evidence="9" type="ORF">OM074_10320</name>
</gene>
<keyword evidence="4 6" id="KW-0238">DNA-binding</keyword>
<protein>
    <recommendedName>
        <fullName evidence="6">RNA polymerase sigma factor</fullName>
    </recommendedName>
</protein>
<accession>A0AAE3MEA8</accession>
<dbReference type="InterPro" id="IPR013249">
    <property type="entry name" value="RNA_pol_sigma70_r4_t2"/>
</dbReference>
<dbReference type="InterPro" id="IPR036388">
    <property type="entry name" value="WH-like_DNA-bd_sf"/>
</dbReference>
<dbReference type="NCBIfam" id="TIGR02937">
    <property type="entry name" value="sigma70-ECF"/>
    <property type="match status" value="1"/>
</dbReference>
<evidence type="ECO:0000313" key="10">
    <source>
        <dbReference type="Proteomes" id="UP001207408"/>
    </source>
</evidence>
<comment type="similarity">
    <text evidence="1 6">Belongs to the sigma-70 factor family. ECF subfamily.</text>
</comment>